<gene>
    <name evidence="1" type="ORF">ALO44_05202</name>
    <name evidence="2" type="ORF">RA271_11855</name>
</gene>
<dbReference type="Gene3D" id="3.40.50.720">
    <property type="entry name" value="NAD(P)-binding Rossmann-like Domain"/>
    <property type="match status" value="1"/>
</dbReference>
<reference evidence="2 4" key="2">
    <citation type="submission" date="2023-08" db="EMBL/GenBank/DDBJ databases">
        <title>Genomic and mutational analysis of Pseudomonas syringae pv. tagetis EB037 pathogenicity on sunflower.</title>
        <authorList>
            <person name="Maul J.E."/>
        </authorList>
    </citation>
    <scope>NUCLEOTIDE SEQUENCE [LARGE SCALE GENOMIC DNA]</scope>
    <source>
        <strain evidence="2 4">EB037_T1</strain>
    </source>
</reference>
<evidence type="ECO:0000313" key="2">
    <source>
        <dbReference type="EMBL" id="MFH7515871.1"/>
    </source>
</evidence>
<organism evidence="1 3">
    <name type="scientific">Pseudomonas syringae pv. tagetis</name>
    <dbReference type="NCBI Taxonomy" id="129140"/>
    <lineage>
        <taxon>Bacteria</taxon>
        <taxon>Pseudomonadati</taxon>
        <taxon>Pseudomonadota</taxon>
        <taxon>Gammaproteobacteria</taxon>
        <taxon>Pseudomonadales</taxon>
        <taxon>Pseudomonadaceae</taxon>
        <taxon>Pseudomonas</taxon>
    </lineage>
</organism>
<evidence type="ECO:0000313" key="4">
    <source>
        <dbReference type="Proteomes" id="UP001610657"/>
    </source>
</evidence>
<proteinExistence type="predicted"/>
<evidence type="ECO:0000313" key="1">
    <source>
        <dbReference type="EMBL" id="KPY82404.1"/>
    </source>
</evidence>
<dbReference type="SUPFAM" id="SSF51735">
    <property type="entry name" value="NAD(P)-binding Rossmann-fold domains"/>
    <property type="match status" value="1"/>
</dbReference>
<dbReference type="RefSeq" id="WP_122386532.1">
    <property type="nucleotide sequence ID" value="NZ_CP092923.1"/>
</dbReference>
<dbReference type="EMBL" id="JAVCQK010000005">
    <property type="protein sequence ID" value="MFH7515871.1"/>
    <property type="molecule type" value="Genomic_DNA"/>
</dbReference>
<dbReference type="Proteomes" id="UP001610657">
    <property type="component" value="Unassembled WGS sequence"/>
</dbReference>
<dbReference type="InterPro" id="IPR036291">
    <property type="entry name" value="NAD(P)-bd_dom_sf"/>
</dbReference>
<dbReference type="EMBL" id="LJRM01000164">
    <property type="protein sequence ID" value="KPY82404.1"/>
    <property type="molecule type" value="Genomic_DNA"/>
</dbReference>
<dbReference type="GeneID" id="96218964"/>
<protein>
    <submittedName>
        <fullName evidence="1">3-oxoacyl-reductase</fullName>
    </submittedName>
    <submittedName>
        <fullName evidence="2">SDR family NAD(P)-dependent oxidoreductase</fullName>
    </submittedName>
</protein>
<reference evidence="1 3" key="1">
    <citation type="submission" date="2015-09" db="EMBL/GenBank/DDBJ databases">
        <title>Genome announcement of multiple Pseudomonas syringae strains.</title>
        <authorList>
            <person name="Thakur S."/>
            <person name="Wang P.W."/>
            <person name="Gong Y."/>
            <person name="Weir B.S."/>
            <person name="Guttman D.S."/>
        </authorList>
    </citation>
    <scope>NUCLEOTIDE SEQUENCE [LARGE SCALE GENOMIC DNA]</scope>
    <source>
        <strain evidence="1 3">ICMP4091</strain>
    </source>
</reference>
<keyword evidence="4" id="KW-1185">Reference proteome</keyword>
<dbReference type="Pfam" id="PF00106">
    <property type="entry name" value="adh_short"/>
    <property type="match status" value="1"/>
</dbReference>
<dbReference type="AlphaFoldDB" id="A0A0Q0AUB7"/>
<name>A0A0Q0AUB7_9PSED</name>
<dbReference type="InterPro" id="IPR002347">
    <property type="entry name" value="SDR_fam"/>
</dbReference>
<accession>A0A0Q0AUB7</accession>
<evidence type="ECO:0000313" key="3">
    <source>
        <dbReference type="Proteomes" id="UP000050474"/>
    </source>
</evidence>
<dbReference type="Proteomes" id="UP000050474">
    <property type="component" value="Unassembled WGS sequence"/>
</dbReference>
<comment type="caution">
    <text evidence="1">The sequence shown here is derived from an EMBL/GenBank/DDBJ whole genome shotgun (WGS) entry which is preliminary data.</text>
</comment>
<sequence length="49" mass="5140">MKAVVLITGAAGGIGQAICAQLIQRAMQLVLADIDEKPLVYCRNGAKRA</sequence>